<feature type="domain" description="Peptidase S26" evidence="8">
    <location>
        <begin position="28"/>
        <end position="180"/>
    </location>
</feature>
<dbReference type="InterPro" id="IPR000223">
    <property type="entry name" value="Pept_S26A_signal_pept_1"/>
</dbReference>
<comment type="catalytic activity">
    <reaction evidence="1 7">
        <text>Cleavage of hydrophobic, N-terminal signal or leader sequences from secreted and periplasmic proteins.</text>
        <dbReference type="EC" id="3.4.21.89"/>
    </reaction>
</comment>
<evidence type="ECO:0000313" key="10">
    <source>
        <dbReference type="Proteomes" id="UP000184310"/>
    </source>
</evidence>
<keyword evidence="10" id="KW-1185">Reference proteome</keyword>
<feature type="transmembrane region" description="Helical" evidence="7">
    <location>
        <begin position="29"/>
        <end position="49"/>
    </location>
</feature>
<comment type="subcellular location">
    <subcellularLocation>
        <location evidence="2">Cell membrane</location>
        <topology evidence="2">Single-pass type II membrane protein</topology>
    </subcellularLocation>
    <subcellularLocation>
        <location evidence="7">Membrane</location>
        <topology evidence="7">Single-pass type II membrane protein</topology>
    </subcellularLocation>
</comment>
<dbReference type="PRINTS" id="PR00727">
    <property type="entry name" value="LEADERPTASE"/>
</dbReference>
<evidence type="ECO:0000256" key="2">
    <source>
        <dbReference type="ARBA" id="ARBA00004401"/>
    </source>
</evidence>
<dbReference type="Pfam" id="PF10502">
    <property type="entry name" value="Peptidase_S26"/>
    <property type="match status" value="1"/>
</dbReference>
<evidence type="ECO:0000256" key="3">
    <source>
        <dbReference type="ARBA" id="ARBA00009370"/>
    </source>
</evidence>
<dbReference type="Gene3D" id="2.10.109.10">
    <property type="entry name" value="Umud Fragment, subunit A"/>
    <property type="match status" value="1"/>
</dbReference>
<accession>A0A1M6QKH7</accession>
<dbReference type="InterPro" id="IPR019533">
    <property type="entry name" value="Peptidase_S26"/>
</dbReference>
<dbReference type="NCBIfam" id="TIGR02227">
    <property type="entry name" value="sigpep_I_bact"/>
    <property type="match status" value="1"/>
</dbReference>
<name>A0A1M6QKH7_9CLOT</name>
<dbReference type="GO" id="GO:0006465">
    <property type="term" value="P:signal peptide processing"/>
    <property type="evidence" value="ECO:0007669"/>
    <property type="project" value="InterPro"/>
</dbReference>
<dbReference type="SUPFAM" id="SSF51306">
    <property type="entry name" value="LexA/Signal peptidase"/>
    <property type="match status" value="1"/>
</dbReference>
<keyword evidence="5 7" id="KW-0378">Hydrolase</keyword>
<dbReference type="RefSeq" id="WP_084108920.1">
    <property type="nucleotide sequence ID" value="NZ_FQZB01000014.1"/>
</dbReference>
<keyword evidence="7" id="KW-0645">Protease</keyword>
<sequence length="189" mass="21769">MTENIENINVDKHDKKNSRSGFPKFFFDWIIPIIVAFIFAQLIIHFVVFKITVPTESMVPTVEAKDQIFVTKVYDPSKIKRGDIVVFKSDEFSFLLLKRVIGIPGDKIEIKDGGKVYINGELKDEPYVKNPDDKQASFVVPEGKYLMLGDNRAKSNDARYWNNPYIDGTNIQGIARLRVYPFDRISFLK</sequence>
<comment type="similarity">
    <text evidence="3 7">Belongs to the peptidase S26 family.</text>
</comment>
<dbReference type="GO" id="GO:0004252">
    <property type="term" value="F:serine-type endopeptidase activity"/>
    <property type="evidence" value="ECO:0007669"/>
    <property type="project" value="InterPro"/>
</dbReference>
<dbReference type="PANTHER" id="PTHR43390:SF1">
    <property type="entry name" value="CHLOROPLAST PROCESSING PEPTIDASE"/>
    <property type="match status" value="1"/>
</dbReference>
<evidence type="ECO:0000256" key="4">
    <source>
        <dbReference type="ARBA" id="ARBA00013208"/>
    </source>
</evidence>
<evidence type="ECO:0000256" key="1">
    <source>
        <dbReference type="ARBA" id="ARBA00000677"/>
    </source>
</evidence>
<dbReference type="InterPro" id="IPR036286">
    <property type="entry name" value="LexA/Signal_pep-like_sf"/>
</dbReference>
<evidence type="ECO:0000259" key="8">
    <source>
        <dbReference type="Pfam" id="PF10502"/>
    </source>
</evidence>
<evidence type="ECO:0000256" key="5">
    <source>
        <dbReference type="ARBA" id="ARBA00022801"/>
    </source>
</evidence>
<dbReference type="GO" id="GO:0009003">
    <property type="term" value="F:signal peptidase activity"/>
    <property type="evidence" value="ECO:0007669"/>
    <property type="project" value="UniProtKB-EC"/>
</dbReference>
<gene>
    <name evidence="9" type="ORF">SAMN02745163_03430</name>
</gene>
<dbReference type="GO" id="GO:0005886">
    <property type="term" value="C:plasma membrane"/>
    <property type="evidence" value="ECO:0007669"/>
    <property type="project" value="UniProtKB-SubCell"/>
</dbReference>
<dbReference type="EC" id="3.4.21.89" evidence="4 7"/>
<organism evidence="9 10">
    <name type="scientific">Clostridium cavendishii DSM 21758</name>
    <dbReference type="NCBI Taxonomy" id="1121302"/>
    <lineage>
        <taxon>Bacteria</taxon>
        <taxon>Bacillati</taxon>
        <taxon>Bacillota</taxon>
        <taxon>Clostridia</taxon>
        <taxon>Eubacteriales</taxon>
        <taxon>Clostridiaceae</taxon>
        <taxon>Clostridium</taxon>
    </lineage>
</organism>
<dbReference type="EMBL" id="FQZB01000014">
    <property type="protein sequence ID" value="SHK20665.1"/>
    <property type="molecule type" value="Genomic_DNA"/>
</dbReference>
<evidence type="ECO:0000256" key="6">
    <source>
        <dbReference type="PIRSR" id="PIRSR600223-1"/>
    </source>
</evidence>
<protein>
    <recommendedName>
        <fullName evidence="4 7">Signal peptidase I</fullName>
        <ecNumber evidence="4 7">3.4.21.89</ecNumber>
    </recommendedName>
</protein>
<dbReference type="PANTHER" id="PTHR43390">
    <property type="entry name" value="SIGNAL PEPTIDASE I"/>
    <property type="match status" value="1"/>
</dbReference>
<dbReference type="AlphaFoldDB" id="A0A1M6QKH7"/>
<keyword evidence="7" id="KW-0472">Membrane</keyword>
<dbReference type="InterPro" id="IPR019757">
    <property type="entry name" value="Pept_S26A_signal_pept_1_Lys-AS"/>
</dbReference>
<proteinExistence type="inferred from homology"/>
<dbReference type="OrthoDB" id="9802919at2"/>
<evidence type="ECO:0000256" key="7">
    <source>
        <dbReference type="RuleBase" id="RU362042"/>
    </source>
</evidence>
<evidence type="ECO:0000313" key="9">
    <source>
        <dbReference type="EMBL" id="SHK20665.1"/>
    </source>
</evidence>
<dbReference type="CDD" id="cd06530">
    <property type="entry name" value="S26_SPase_I"/>
    <property type="match status" value="1"/>
</dbReference>
<keyword evidence="7" id="KW-1133">Transmembrane helix</keyword>
<dbReference type="STRING" id="1121302.SAMN02745163_03430"/>
<feature type="active site" evidence="6">
    <location>
        <position position="57"/>
    </location>
</feature>
<reference evidence="9 10" key="1">
    <citation type="submission" date="2016-11" db="EMBL/GenBank/DDBJ databases">
        <authorList>
            <person name="Jaros S."/>
            <person name="Januszkiewicz K."/>
            <person name="Wedrychowicz H."/>
        </authorList>
    </citation>
    <scope>NUCLEOTIDE SEQUENCE [LARGE SCALE GENOMIC DNA]</scope>
    <source>
        <strain evidence="9 10">DSM 21758</strain>
    </source>
</reference>
<dbReference type="Proteomes" id="UP000184310">
    <property type="component" value="Unassembled WGS sequence"/>
</dbReference>
<feature type="active site" evidence="6">
    <location>
        <position position="98"/>
    </location>
</feature>
<keyword evidence="7" id="KW-0812">Transmembrane</keyword>
<dbReference type="PROSITE" id="PS00760">
    <property type="entry name" value="SPASE_I_2"/>
    <property type="match status" value="1"/>
</dbReference>